<keyword evidence="2" id="KW-1185">Reference proteome</keyword>
<evidence type="ECO:0000313" key="1">
    <source>
        <dbReference type="EMBL" id="KAH7976753.1"/>
    </source>
</evidence>
<organism evidence="1 2">
    <name type="scientific">Rhipicephalus sanguineus</name>
    <name type="common">Brown dog tick</name>
    <name type="synonym">Ixodes sanguineus</name>
    <dbReference type="NCBI Taxonomy" id="34632"/>
    <lineage>
        <taxon>Eukaryota</taxon>
        <taxon>Metazoa</taxon>
        <taxon>Ecdysozoa</taxon>
        <taxon>Arthropoda</taxon>
        <taxon>Chelicerata</taxon>
        <taxon>Arachnida</taxon>
        <taxon>Acari</taxon>
        <taxon>Parasitiformes</taxon>
        <taxon>Ixodida</taxon>
        <taxon>Ixodoidea</taxon>
        <taxon>Ixodidae</taxon>
        <taxon>Rhipicephalinae</taxon>
        <taxon>Rhipicephalus</taxon>
        <taxon>Rhipicephalus</taxon>
    </lineage>
</organism>
<protein>
    <submittedName>
        <fullName evidence="1">Uncharacterized protein</fullName>
    </submittedName>
</protein>
<gene>
    <name evidence="1" type="ORF">HPB52_018996</name>
</gene>
<dbReference type="Proteomes" id="UP000821837">
    <property type="component" value="Chromosome 10"/>
</dbReference>
<reference evidence="1" key="1">
    <citation type="journal article" date="2020" name="Cell">
        <title>Large-Scale Comparative Analyses of Tick Genomes Elucidate Their Genetic Diversity and Vector Capacities.</title>
        <authorList>
            <consortium name="Tick Genome and Microbiome Consortium (TIGMIC)"/>
            <person name="Jia N."/>
            <person name="Wang J."/>
            <person name="Shi W."/>
            <person name="Du L."/>
            <person name="Sun Y."/>
            <person name="Zhan W."/>
            <person name="Jiang J.F."/>
            <person name="Wang Q."/>
            <person name="Zhang B."/>
            <person name="Ji P."/>
            <person name="Bell-Sakyi L."/>
            <person name="Cui X.M."/>
            <person name="Yuan T.T."/>
            <person name="Jiang B.G."/>
            <person name="Yang W.F."/>
            <person name="Lam T.T."/>
            <person name="Chang Q.C."/>
            <person name="Ding S.J."/>
            <person name="Wang X.J."/>
            <person name="Zhu J.G."/>
            <person name="Ruan X.D."/>
            <person name="Zhao L."/>
            <person name="Wei J.T."/>
            <person name="Ye R.Z."/>
            <person name="Que T.C."/>
            <person name="Du C.H."/>
            <person name="Zhou Y.H."/>
            <person name="Cheng J.X."/>
            <person name="Dai P.F."/>
            <person name="Guo W.B."/>
            <person name="Han X.H."/>
            <person name="Huang E.J."/>
            <person name="Li L.F."/>
            <person name="Wei W."/>
            <person name="Gao Y.C."/>
            <person name="Liu J.Z."/>
            <person name="Shao H.Z."/>
            <person name="Wang X."/>
            <person name="Wang C.C."/>
            <person name="Yang T.C."/>
            <person name="Huo Q.B."/>
            <person name="Li W."/>
            <person name="Chen H.Y."/>
            <person name="Chen S.E."/>
            <person name="Zhou L.G."/>
            <person name="Ni X.B."/>
            <person name="Tian J.H."/>
            <person name="Sheng Y."/>
            <person name="Liu T."/>
            <person name="Pan Y.S."/>
            <person name="Xia L.Y."/>
            <person name="Li J."/>
            <person name="Zhao F."/>
            <person name="Cao W.C."/>
        </authorList>
    </citation>
    <scope>NUCLEOTIDE SEQUENCE</scope>
    <source>
        <strain evidence="1">Rsan-2018</strain>
    </source>
</reference>
<proteinExistence type="predicted"/>
<name>A0A9D4T7V7_RHISA</name>
<dbReference type="EMBL" id="JABSTV010001246">
    <property type="protein sequence ID" value="KAH7976753.1"/>
    <property type="molecule type" value="Genomic_DNA"/>
</dbReference>
<evidence type="ECO:0000313" key="2">
    <source>
        <dbReference type="Proteomes" id="UP000821837"/>
    </source>
</evidence>
<comment type="caution">
    <text evidence="1">The sequence shown here is derived from an EMBL/GenBank/DDBJ whole genome shotgun (WGS) entry which is preliminary data.</text>
</comment>
<accession>A0A9D4T7V7</accession>
<sequence length="102" mass="11270">MYRALLAFHRRLKTTSPEIDVAEADMVDTMAAVVLPVLSSIGTPTPACGNESPVEANDRSGVIGYNDGRWYGPPFAPTASWLRPTDMRRSNAWSPDHAFWFS</sequence>
<dbReference type="AlphaFoldDB" id="A0A9D4T7V7"/>
<reference evidence="1" key="2">
    <citation type="submission" date="2021-09" db="EMBL/GenBank/DDBJ databases">
        <authorList>
            <person name="Jia N."/>
            <person name="Wang J."/>
            <person name="Shi W."/>
            <person name="Du L."/>
            <person name="Sun Y."/>
            <person name="Zhan W."/>
            <person name="Jiang J."/>
            <person name="Wang Q."/>
            <person name="Zhang B."/>
            <person name="Ji P."/>
            <person name="Sakyi L.B."/>
            <person name="Cui X."/>
            <person name="Yuan T."/>
            <person name="Jiang B."/>
            <person name="Yang W."/>
            <person name="Lam T.T.-Y."/>
            <person name="Chang Q."/>
            <person name="Ding S."/>
            <person name="Wang X."/>
            <person name="Zhu J."/>
            <person name="Ruan X."/>
            <person name="Zhao L."/>
            <person name="Wei J."/>
            <person name="Que T."/>
            <person name="Du C."/>
            <person name="Cheng J."/>
            <person name="Dai P."/>
            <person name="Han X."/>
            <person name="Huang E."/>
            <person name="Gao Y."/>
            <person name="Liu J."/>
            <person name="Shao H."/>
            <person name="Ye R."/>
            <person name="Li L."/>
            <person name="Wei W."/>
            <person name="Wang X."/>
            <person name="Wang C."/>
            <person name="Huo Q."/>
            <person name="Li W."/>
            <person name="Guo W."/>
            <person name="Chen H."/>
            <person name="Chen S."/>
            <person name="Zhou L."/>
            <person name="Zhou L."/>
            <person name="Ni X."/>
            <person name="Tian J."/>
            <person name="Zhou Y."/>
            <person name="Sheng Y."/>
            <person name="Liu T."/>
            <person name="Pan Y."/>
            <person name="Xia L."/>
            <person name="Li J."/>
            <person name="Zhao F."/>
            <person name="Cao W."/>
        </authorList>
    </citation>
    <scope>NUCLEOTIDE SEQUENCE</scope>
    <source>
        <strain evidence="1">Rsan-2018</strain>
        <tissue evidence="1">Larvae</tissue>
    </source>
</reference>